<dbReference type="EMBL" id="AP014633">
    <property type="protein sequence ID" value="BAP56117.1"/>
    <property type="molecule type" value="Genomic_DNA"/>
</dbReference>
<keyword evidence="2" id="KW-0106">Calcium</keyword>
<dbReference type="STRING" id="40754.THII_1820"/>
<dbReference type="Pfam" id="PF13499">
    <property type="entry name" value="EF-hand_7"/>
    <property type="match status" value="1"/>
</dbReference>
<organism evidence="4 5">
    <name type="scientific">Thioploca ingrica</name>
    <dbReference type="NCBI Taxonomy" id="40754"/>
    <lineage>
        <taxon>Bacteria</taxon>
        <taxon>Pseudomonadati</taxon>
        <taxon>Pseudomonadota</taxon>
        <taxon>Gammaproteobacteria</taxon>
        <taxon>Thiotrichales</taxon>
        <taxon>Thiotrichaceae</taxon>
        <taxon>Thioploca</taxon>
    </lineage>
</organism>
<evidence type="ECO:0000259" key="3">
    <source>
        <dbReference type="PROSITE" id="PS50222"/>
    </source>
</evidence>
<evidence type="ECO:0000313" key="5">
    <source>
        <dbReference type="Proteomes" id="UP000031623"/>
    </source>
</evidence>
<gene>
    <name evidence="4" type="ORF">THII_1820</name>
</gene>
<dbReference type="GO" id="GO:0005509">
    <property type="term" value="F:calcium ion binding"/>
    <property type="evidence" value="ECO:0007669"/>
    <property type="project" value="InterPro"/>
</dbReference>
<dbReference type="InterPro" id="IPR011992">
    <property type="entry name" value="EF-hand-dom_pair"/>
</dbReference>
<dbReference type="CDD" id="cd00051">
    <property type="entry name" value="EFh"/>
    <property type="match status" value="1"/>
</dbReference>
<dbReference type="PANTHER" id="PTHR23050">
    <property type="entry name" value="CALCIUM BINDING PROTEIN"/>
    <property type="match status" value="1"/>
</dbReference>
<dbReference type="InterPro" id="IPR050145">
    <property type="entry name" value="Centrin_CML-like"/>
</dbReference>
<feature type="domain" description="EF-hand" evidence="3">
    <location>
        <begin position="38"/>
        <end position="68"/>
    </location>
</feature>
<accession>A0A090AKF1</accession>
<evidence type="ECO:0000256" key="2">
    <source>
        <dbReference type="ARBA" id="ARBA00022837"/>
    </source>
</evidence>
<name>A0A090AKF1_9GAMM</name>
<keyword evidence="1" id="KW-0677">Repeat</keyword>
<dbReference type="OrthoDB" id="5703633at2"/>
<dbReference type="InterPro" id="IPR002048">
    <property type="entry name" value="EF_hand_dom"/>
</dbReference>
<dbReference type="InterPro" id="IPR018247">
    <property type="entry name" value="EF_Hand_1_Ca_BS"/>
</dbReference>
<sequence length="68" mass="7637">MSTEKEIRAAFDACDKDHSGFLKGEELKTAFSTAKHEATQEELEAIMAYADENGDGQLSYEEFAKFVR</sequence>
<dbReference type="HOGENOM" id="CLU_061288_22_5_6"/>
<evidence type="ECO:0000313" key="4">
    <source>
        <dbReference type="EMBL" id="BAP56117.1"/>
    </source>
</evidence>
<dbReference type="Gene3D" id="1.10.238.10">
    <property type="entry name" value="EF-hand"/>
    <property type="match status" value="1"/>
</dbReference>
<dbReference type="SMART" id="SM00054">
    <property type="entry name" value="EFh"/>
    <property type="match status" value="2"/>
</dbReference>
<dbReference type="AlphaFoldDB" id="A0A090AKF1"/>
<dbReference type="SUPFAM" id="SSF47473">
    <property type="entry name" value="EF-hand"/>
    <property type="match status" value="1"/>
</dbReference>
<dbReference type="KEGG" id="tig:THII_1820"/>
<dbReference type="FunFam" id="1.10.238.10:FF:000003">
    <property type="entry name" value="Calmodulin A"/>
    <property type="match status" value="1"/>
</dbReference>
<dbReference type="PROSITE" id="PS00018">
    <property type="entry name" value="EF_HAND_1"/>
    <property type="match status" value="1"/>
</dbReference>
<protein>
    <submittedName>
        <fullName evidence="4">Calmodulin</fullName>
    </submittedName>
</protein>
<proteinExistence type="predicted"/>
<keyword evidence="5" id="KW-1185">Reference proteome</keyword>
<evidence type="ECO:0000256" key="1">
    <source>
        <dbReference type="ARBA" id="ARBA00022737"/>
    </source>
</evidence>
<reference evidence="4 5" key="1">
    <citation type="journal article" date="2014" name="ISME J.">
        <title>Ecophysiology of Thioploca ingrica as revealed by the complete genome sequence supplemented with proteomic evidence.</title>
        <authorList>
            <person name="Kojima H."/>
            <person name="Ogura Y."/>
            <person name="Yamamoto N."/>
            <person name="Togashi T."/>
            <person name="Mori H."/>
            <person name="Watanabe T."/>
            <person name="Nemoto F."/>
            <person name="Kurokawa K."/>
            <person name="Hayashi T."/>
            <person name="Fukui M."/>
        </authorList>
    </citation>
    <scope>NUCLEOTIDE SEQUENCE [LARGE SCALE GENOMIC DNA]</scope>
</reference>
<feature type="domain" description="EF-hand" evidence="3">
    <location>
        <begin position="2"/>
        <end position="37"/>
    </location>
</feature>
<dbReference type="PROSITE" id="PS50222">
    <property type="entry name" value="EF_HAND_2"/>
    <property type="match status" value="2"/>
</dbReference>
<dbReference type="Proteomes" id="UP000031623">
    <property type="component" value="Chromosome"/>
</dbReference>